<gene>
    <name evidence="2" type="ORF">V8G54_033120</name>
</gene>
<organism evidence="2 3">
    <name type="scientific">Vigna mungo</name>
    <name type="common">Black gram</name>
    <name type="synonym">Phaseolus mungo</name>
    <dbReference type="NCBI Taxonomy" id="3915"/>
    <lineage>
        <taxon>Eukaryota</taxon>
        <taxon>Viridiplantae</taxon>
        <taxon>Streptophyta</taxon>
        <taxon>Embryophyta</taxon>
        <taxon>Tracheophyta</taxon>
        <taxon>Spermatophyta</taxon>
        <taxon>Magnoliopsida</taxon>
        <taxon>eudicotyledons</taxon>
        <taxon>Gunneridae</taxon>
        <taxon>Pentapetalae</taxon>
        <taxon>rosids</taxon>
        <taxon>fabids</taxon>
        <taxon>Fabales</taxon>
        <taxon>Fabaceae</taxon>
        <taxon>Papilionoideae</taxon>
        <taxon>50 kb inversion clade</taxon>
        <taxon>NPAAA clade</taxon>
        <taxon>indigoferoid/millettioid clade</taxon>
        <taxon>Phaseoleae</taxon>
        <taxon>Vigna</taxon>
    </lineage>
</organism>
<evidence type="ECO:0000313" key="3">
    <source>
        <dbReference type="Proteomes" id="UP001374535"/>
    </source>
</evidence>
<accession>A0AAQ3RIJ7</accession>
<evidence type="ECO:0000256" key="1">
    <source>
        <dbReference type="SAM" id="Phobius"/>
    </source>
</evidence>
<feature type="transmembrane region" description="Helical" evidence="1">
    <location>
        <begin position="116"/>
        <end position="141"/>
    </location>
</feature>
<keyword evidence="3" id="KW-1185">Reference proteome</keyword>
<dbReference type="InterPro" id="IPR039859">
    <property type="entry name" value="PFA4/ZDH16/20/ERF2-like"/>
</dbReference>
<evidence type="ECO:0000313" key="2">
    <source>
        <dbReference type="EMBL" id="WVY94032.1"/>
    </source>
</evidence>
<dbReference type="PANTHER" id="PTHR12246">
    <property type="entry name" value="PALMITOYLTRANSFERASE ZDHHC16"/>
    <property type="match status" value="1"/>
</dbReference>
<proteinExistence type="predicted"/>
<keyword evidence="1" id="KW-1133">Transmembrane helix</keyword>
<protein>
    <recommendedName>
        <fullName evidence="4">Protein S-acyltransferase</fullName>
    </recommendedName>
</protein>
<dbReference type="EMBL" id="CP144691">
    <property type="protein sequence ID" value="WVY94032.1"/>
    <property type="molecule type" value="Genomic_DNA"/>
</dbReference>
<evidence type="ECO:0008006" key="4">
    <source>
        <dbReference type="Google" id="ProtNLM"/>
    </source>
</evidence>
<keyword evidence="1" id="KW-0812">Transmembrane</keyword>
<name>A0AAQ3RIJ7_VIGMU</name>
<dbReference type="Proteomes" id="UP001374535">
    <property type="component" value="Chromosome 10"/>
</dbReference>
<reference evidence="2 3" key="1">
    <citation type="journal article" date="2023" name="Life. Sci Alliance">
        <title>Evolutionary insights into 3D genome organization and epigenetic landscape of Vigna mungo.</title>
        <authorList>
            <person name="Junaid A."/>
            <person name="Singh B."/>
            <person name="Bhatia S."/>
        </authorList>
    </citation>
    <scope>NUCLEOTIDE SEQUENCE [LARGE SCALE GENOMIC DNA]</scope>
    <source>
        <strain evidence="2">Urdbean</strain>
    </source>
</reference>
<feature type="transmembrane region" description="Helical" evidence="1">
    <location>
        <begin position="76"/>
        <end position="96"/>
    </location>
</feature>
<sequence>MVGVLERKPQYSDSNSNYDSVIPILASDIWKRLFPARRSRSLPLSGSGWVPIPNIGIGIRMGSNINLFKLCSALRVLGYFMILLFAAIVALSYYAVVLITWGPLLFHSPLRLPSFFSAFFVLLLFHILLILLTWSYIMVVVNDPGSVPHNWRHHQQQLRSDFDLETAPPTPSPAYCSRCQNGKPPRCHHCSICKQLSHFQALFFLPLFTIAMPYSPLCRPKVCSEDGSSLHLGC</sequence>
<dbReference type="PROSITE" id="PS50216">
    <property type="entry name" value="DHHC"/>
    <property type="match status" value="1"/>
</dbReference>
<dbReference type="AlphaFoldDB" id="A0AAQ3RIJ7"/>
<keyword evidence="1" id="KW-0472">Membrane</keyword>
<dbReference type="GO" id="GO:0016409">
    <property type="term" value="F:palmitoyltransferase activity"/>
    <property type="evidence" value="ECO:0007669"/>
    <property type="project" value="InterPro"/>
</dbReference>